<name>A0A918INS1_9RHOB</name>
<evidence type="ECO:0000313" key="1">
    <source>
        <dbReference type="EMBL" id="GGW24401.1"/>
    </source>
</evidence>
<dbReference type="EMBL" id="BMYQ01000001">
    <property type="protein sequence ID" value="GGW24401.1"/>
    <property type="molecule type" value="Genomic_DNA"/>
</dbReference>
<sequence>MQMWLFATEAVIQWNAQRYMYGEITIDALGKRLGIHTEAALRVRRIVSHDISVNGSGLLRRAVCTRDPDVPRNIQPWTSQHFQWAKAKVSPGVGPALI</sequence>
<gene>
    <name evidence="1" type="ORF">GCM10011452_10010</name>
</gene>
<keyword evidence="2" id="KW-1185">Reference proteome</keyword>
<accession>A0A918INS1</accession>
<protein>
    <submittedName>
        <fullName evidence="1">Uncharacterized protein</fullName>
    </submittedName>
</protein>
<reference evidence="1" key="1">
    <citation type="journal article" date="2014" name="Int. J. Syst. Evol. Microbiol.">
        <title>Complete genome sequence of Corynebacterium casei LMG S-19264T (=DSM 44701T), isolated from a smear-ripened cheese.</title>
        <authorList>
            <consortium name="US DOE Joint Genome Institute (JGI-PGF)"/>
            <person name="Walter F."/>
            <person name="Albersmeier A."/>
            <person name="Kalinowski J."/>
            <person name="Ruckert C."/>
        </authorList>
    </citation>
    <scope>NUCLEOTIDE SEQUENCE</scope>
    <source>
        <strain evidence="1">KCTC 23714</strain>
    </source>
</reference>
<comment type="caution">
    <text evidence="1">The sequence shown here is derived from an EMBL/GenBank/DDBJ whole genome shotgun (WGS) entry which is preliminary data.</text>
</comment>
<organism evidence="1 2">
    <name type="scientific">Gemmobacter lanyuensis</name>
    <dbReference type="NCBI Taxonomy" id="1054497"/>
    <lineage>
        <taxon>Bacteria</taxon>
        <taxon>Pseudomonadati</taxon>
        <taxon>Pseudomonadota</taxon>
        <taxon>Alphaproteobacteria</taxon>
        <taxon>Rhodobacterales</taxon>
        <taxon>Paracoccaceae</taxon>
        <taxon>Gemmobacter</taxon>
    </lineage>
</organism>
<dbReference type="Proteomes" id="UP000628984">
    <property type="component" value="Unassembled WGS sequence"/>
</dbReference>
<reference evidence="1" key="2">
    <citation type="submission" date="2020-09" db="EMBL/GenBank/DDBJ databases">
        <authorList>
            <person name="Sun Q."/>
            <person name="Kim S."/>
        </authorList>
    </citation>
    <scope>NUCLEOTIDE SEQUENCE</scope>
    <source>
        <strain evidence="1">KCTC 23714</strain>
    </source>
</reference>
<evidence type="ECO:0000313" key="2">
    <source>
        <dbReference type="Proteomes" id="UP000628984"/>
    </source>
</evidence>
<dbReference type="AlphaFoldDB" id="A0A918INS1"/>
<proteinExistence type="predicted"/>